<dbReference type="PANTHER" id="PTHR40788:SF2">
    <property type="entry name" value="CLR5 DOMAIN-CONTAINING PROTEIN"/>
    <property type="match status" value="1"/>
</dbReference>
<protein>
    <submittedName>
        <fullName evidence="2">Uncharacterized protein</fullName>
    </submittedName>
</protein>
<gene>
    <name evidence="2" type="ORF">CSOJ01_01553</name>
</gene>
<feature type="compositionally biased region" description="Basic and acidic residues" evidence="1">
    <location>
        <begin position="691"/>
        <end position="706"/>
    </location>
</feature>
<feature type="region of interest" description="Disordered" evidence="1">
    <location>
        <begin position="1"/>
        <end position="21"/>
    </location>
</feature>
<evidence type="ECO:0000313" key="2">
    <source>
        <dbReference type="EMBL" id="KAF6819168.1"/>
    </source>
</evidence>
<reference evidence="2 3" key="1">
    <citation type="journal article" date="2020" name="Phytopathology">
        <title>Genome Sequence Resources of Colletotrichum truncatum, C. plurivorum, C. musicola, and C. sojae: Four Species Pathogenic to Soybean (Glycine max).</title>
        <authorList>
            <person name="Rogerio F."/>
            <person name="Boufleur T.R."/>
            <person name="Ciampi-Guillardi M."/>
            <person name="Sukno S.A."/>
            <person name="Thon M.R."/>
            <person name="Massola Junior N.S."/>
            <person name="Baroncelli R."/>
        </authorList>
    </citation>
    <scope>NUCLEOTIDE SEQUENCE [LARGE SCALE GENOMIC DNA]</scope>
    <source>
        <strain evidence="2 3">LFN0009</strain>
    </source>
</reference>
<sequence length="804" mass="91224">MDGLGDMLGGMGVPGGLPVPDPIEPEEVRTRAAPMAKEIFEQWDLLRKIVERHEATIQRRWVKKSKPKRRENLLAAWPGMSESHRPDIAAFRKGKTGDAARDACMWPHVNLEDLTKTEPLLLMLNARGRSPPDVFAMGDVDETRFGQVSRTIDMPRFLNLYSMLFLGRTEPETYGELVSWDDEPDGCDWNYKRTAVDPGEGLWILEIQSRLYRFLVDVSKAILHDIPAEELTDPNMAIPPEPPLVTGNPGDSYTASLAVTTLEGPYRLPASLDLKRLKSIVESKLAEAQDHLWALREDPGYFSATLKDWKEHRQEMLPDTNGKPHPILAHSPDVIWQRVIGNLISSALMPAEVWRSILERITRVIDLMETKYKDRRFERNEDLPKDLAMAFCKLKHHLQTFQPGPISDLKMGWVASPPMRPYWRRKPPPNAVTPQIEVVSIHRRDMDESVSEIMWIIQCLFDDQQRFLAGLPTLLDELERVMKKDRAASQLVSGWVASQISDLSVLSECERQIDLFQPWASTFQATAASHKEEIERDFHETVRRLRPLNDMKISQHTVKLGIPDEDKFKYPAEKRRNKANAELMRSAEAVLDAFWVDIQRDLERREGVSLQLRSELRRPVQRTPEWVEPPKAKGKGAPAGSGADAALAAPFGGLTMEDTPGEKPSTQPKSKTKTKGTAQPDAETQTPAEEDATKGPEQDKQPSFKVDKRSLKVFNTLFFNPLTSSSPGEVAWTEFLHAMQTVGFNMEKLHGSAWKFTPTRIDVESSIQFHEPHPSSKLPFVGARRIGRRLNREYGWTGDMFTPV</sequence>
<dbReference type="AlphaFoldDB" id="A0A8H6N4E0"/>
<proteinExistence type="predicted"/>
<evidence type="ECO:0000313" key="3">
    <source>
        <dbReference type="Proteomes" id="UP000652219"/>
    </source>
</evidence>
<feature type="region of interest" description="Disordered" evidence="1">
    <location>
        <begin position="621"/>
        <end position="706"/>
    </location>
</feature>
<feature type="compositionally biased region" description="Gly residues" evidence="1">
    <location>
        <begin position="1"/>
        <end position="15"/>
    </location>
</feature>
<comment type="caution">
    <text evidence="2">The sequence shown here is derived from an EMBL/GenBank/DDBJ whole genome shotgun (WGS) entry which is preliminary data.</text>
</comment>
<keyword evidence="3" id="KW-1185">Reference proteome</keyword>
<dbReference type="PANTHER" id="PTHR40788">
    <property type="entry name" value="CLR5 DOMAIN-CONTAINING PROTEIN-RELATED"/>
    <property type="match status" value="1"/>
</dbReference>
<feature type="compositionally biased region" description="Low complexity" evidence="1">
    <location>
        <begin position="635"/>
        <end position="653"/>
    </location>
</feature>
<accession>A0A8H6N4E0</accession>
<dbReference type="Proteomes" id="UP000652219">
    <property type="component" value="Unassembled WGS sequence"/>
</dbReference>
<name>A0A8H6N4E0_9PEZI</name>
<evidence type="ECO:0000256" key="1">
    <source>
        <dbReference type="SAM" id="MobiDB-lite"/>
    </source>
</evidence>
<organism evidence="2 3">
    <name type="scientific">Colletotrichum sojae</name>
    <dbReference type="NCBI Taxonomy" id="2175907"/>
    <lineage>
        <taxon>Eukaryota</taxon>
        <taxon>Fungi</taxon>
        <taxon>Dikarya</taxon>
        <taxon>Ascomycota</taxon>
        <taxon>Pezizomycotina</taxon>
        <taxon>Sordariomycetes</taxon>
        <taxon>Hypocreomycetidae</taxon>
        <taxon>Glomerellales</taxon>
        <taxon>Glomerellaceae</taxon>
        <taxon>Colletotrichum</taxon>
        <taxon>Colletotrichum orchidearum species complex</taxon>
    </lineage>
</organism>
<dbReference type="EMBL" id="WIGN01000011">
    <property type="protein sequence ID" value="KAF6819168.1"/>
    <property type="molecule type" value="Genomic_DNA"/>
</dbReference>